<dbReference type="InterPro" id="IPR002347">
    <property type="entry name" value="SDR_fam"/>
</dbReference>
<gene>
    <name evidence="3" type="ORF">AAL_03109</name>
</gene>
<organism evidence="3 4">
    <name type="scientific">Moelleriella libera RCEF 2490</name>
    <dbReference type="NCBI Taxonomy" id="1081109"/>
    <lineage>
        <taxon>Eukaryota</taxon>
        <taxon>Fungi</taxon>
        <taxon>Dikarya</taxon>
        <taxon>Ascomycota</taxon>
        <taxon>Pezizomycotina</taxon>
        <taxon>Sordariomycetes</taxon>
        <taxon>Hypocreomycetidae</taxon>
        <taxon>Hypocreales</taxon>
        <taxon>Clavicipitaceae</taxon>
        <taxon>Moelleriella</taxon>
    </lineage>
</organism>
<evidence type="ECO:0000313" key="3">
    <source>
        <dbReference type="EMBL" id="KZZ98591.1"/>
    </source>
</evidence>
<dbReference type="EMBL" id="AZGY01000005">
    <property type="protein sequence ID" value="KZZ98591.1"/>
    <property type="molecule type" value="Genomic_DNA"/>
</dbReference>
<sequence length="227" mass="24256">MATRVALVFGYGANIGNSVAAAFAAKGYKVAIVSRSGKSTHNDYLSIRADLSDPTSVEPVFSEVVDKLGYPSVVVYNPSANSVKASDSISQQVSSLQSDNNVNIVSPYIAARLAAQSFAQLPSDAARTFIYTGNKLNFVIIRPLLGLGVGKSGGSHVVRYFADEFKEQGFKFYYADERTGDGSAVYSAIDGPAHADFYAHLADAARGPWLATFVKGKGYVKFDDEVI</sequence>
<evidence type="ECO:0000256" key="1">
    <source>
        <dbReference type="ARBA" id="ARBA00006484"/>
    </source>
</evidence>
<dbReference type="Proteomes" id="UP000078544">
    <property type="component" value="Unassembled WGS sequence"/>
</dbReference>
<keyword evidence="2" id="KW-0560">Oxidoreductase</keyword>
<comment type="caution">
    <text evidence="3">The sequence shown here is derived from an EMBL/GenBank/DDBJ whole genome shotgun (WGS) entry which is preliminary data.</text>
</comment>
<name>A0A168EA94_9HYPO</name>
<dbReference type="PANTHER" id="PTHR43669">
    <property type="entry name" value="5-KETO-D-GLUCONATE 5-REDUCTASE"/>
    <property type="match status" value="1"/>
</dbReference>
<dbReference type="STRING" id="1081109.A0A168EA94"/>
<proteinExistence type="inferred from homology"/>
<dbReference type="Pfam" id="PF00106">
    <property type="entry name" value="adh_short"/>
    <property type="match status" value="1"/>
</dbReference>
<comment type="similarity">
    <text evidence="1">Belongs to the short-chain dehydrogenases/reductases (SDR) family.</text>
</comment>
<reference evidence="3 4" key="1">
    <citation type="journal article" date="2016" name="Genome Biol. Evol.">
        <title>Divergent and convergent evolution of fungal pathogenicity.</title>
        <authorList>
            <person name="Shang Y."/>
            <person name="Xiao G."/>
            <person name="Zheng P."/>
            <person name="Cen K."/>
            <person name="Zhan S."/>
            <person name="Wang C."/>
        </authorList>
    </citation>
    <scope>NUCLEOTIDE SEQUENCE [LARGE SCALE GENOMIC DNA]</scope>
    <source>
        <strain evidence="3 4">RCEF 2490</strain>
    </source>
</reference>
<dbReference type="SUPFAM" id="SSF51735">
    <property type="entry name" value="NAD(P)-binding Rossmann-fold domains"/>
    <property type="match status" value="1"/>
</dbReference>
<evidence type="ECO:0000313" key="4">
    <source>
        <dbReference type="Proteomes" id="UP000078544"/>
    </source>
</evidence>
<dbReference type="GO" id="GO:0016491">
    <property type="term" value="F:oxidoreductase activity"/>
    <property type="evidence" value="ECO:0007669"/>
    <property type="project" value="UniProtKB-KW"/>
</dbReference>
<accession>A0A168EA94</accession>
<evidence type="ECO:0000256" key="2">
    <source>
        <dbReference type="ARBA" id="ARBA00023002"/>
    </source>
</evidence>
<dbReference type="AlphaFoldDB" id="A0A168EA94"/>
<dbReference type="Gene3D" id="3.40.50.720">
    <property type="entry name" value="NAD(P)-binding Rossmann-like Domain"/>
    <property type="match status" value="1"/>
</dbReference>
<dbReference type="PANTHER" id="PTHR43669:SF4">
    <property type="entry name" value="SHORT-CHAIN DEHYDROGENASE"/>
    <property type="match status" value="1"/>
</dbReference>
<protein>
    <submittedName>
        <fullName evidence="3">NAD(P)-binding domain protein</fullName>
    </submittedName>
</protein>
<dbReference type="InterPro" id="IPR036291">
    <property type="entry name" value="NAD(P)-bd_dom_sf"/>
</dbReference>
<dbReference type="OrthoDB" id="5336600at2759"/>
<keyword evidence="4" id="KW-1185">Reference proteome</keyword>